<dbReference type="InterPro" id="IPR008881">
    <property type="entry name" value="Trigger_fac_ribosome-bd_bac"/>
</dbReference>
<comment type="catalytic activity">
    <reaction evidence="1">
        <text>[protein]-peptidylproline (omega=180) = [protein]-peptidylproline (omega=0)</text>
        <dbReference type="Rhea" id="RHEA:16237"/>
        <dbReference type="Rhea" id="RHEA-COMP:10747"/>
        <dbReference type="Rhea" id="RHEA-COMP:10748"/>
        <dbReference type="ChEBI" id="CHEBI:83833"/>
        <dbReference type="ChEBI" id="CHEBI:83834"/>
        <dbReference type="EC" id="5.2.1.8"/>
    </reaction>
</comment>
<dbReference type="GO" id="GO:0003755">
    <property type="term" value="F:peptidyl-prolyl cis-trans isomerase activity"/>
    <property type="evidence" value="ECO:0007669"/>
    <property type="project" value="UniProtKB-KW"/>
</dbReference>
<comment type="similarity">
    <text evidence="3">Belongs to the FKBP-type PPIase family. Tig subfamily.</text>
</comment>
<dbReference type="SUPFAM" id="SSF109998">
    <property type="entry name" value="Triger factor/SurA peptide-binding domain-like"/>
    <property type="match status" value="1"/>
</dbReference>
<evidence type="ECO:0000256" key="7">
    <source>
        <dbReference type="ARBA" id="ARBA00023186"/>
    </source>
</evidence>
<dbReference type="EMBL" id="CVLB01000001">
    <property type="protein sequence ID" value="CRF31651.1"/>
    <property type="molecule type" value="Genomic_DNA"/>
</dbReference>
<reference evidence="13" key="1">
    <citation type="submission" date="2015-04" db="EMBL/GenBank/DDBJ databases">
        <authorList>
            <person name="Mushtaq Mamoona"/>
        </authorList>
    </citation>
    <scope>NUCLEOTIDE SEQUENCE [LARGE SCALE GENOMIC DNA]</scope>
    <source>
        <strain evidence="13">AN4859/03</strain>
    </source>
</reference>
<evidence type="ECO:0000256" key="4">
    <source>
        <dbReference type="ARBA" id="ARBA00013194"/>
    </source>
</evidence>
<dbReference type="Gene3D" id="1.10.3120.10">
    <property type="entry name" value="Trigger factor, C-terminal domain"/>
    <property type="match status" value="1"/>
</dbReference>
<proteinExistence type="inferred from homology"/>
<keyword evidence="7" id="KW-0143">Chaperone</keyword>
<name>A0A0G4K3Q7_9SPIR</name>
<dbReference type="AlphaFoldDB" id="A0A0G4K3Q7"/>
<dbReference type="Gene3D" id="3.30.70.1050">
    <property type="entry name" value="Trigger factor ribosome-binding domain"/>
    <property type="match status" value="1"/>
</dbReference>
<evidence type="ECO:0000256" key="1">
    <source>
        <dbReference type="ARBA" id="ARBA00000971"/>
    </source>
</evidence>
<dbReference type="InterPro" id="IPR005215">
    <property type="entry name" value="Trig_fac"/>
</dbReference>
<feature type="domain" description="Trigger factor ribosome-binding bacterial" evidence="10">
    <location>
        <begin position="10"/>
        <end position="145"/>
    </location>
</feature>
<evidence type="ECO:0000259" key="11">
    <source>
        <dbReference type="Pfam" id="PF05698"/>
    </source>
</evidence>
<accession>A0A0G4K3Q7</accession>
<dbReference type="EC" id="5.2.1.8" evidence="4"/>
<dbReference type="GO" id="GO:0015031">
    <property type="term" value="P:protein transport"/>
    <property type="evidence" value="ECO:0007669"/>
    <property type="project" value="InterPro"/>
</dbReference>
<dbReference type="Pfam" id="PF05698">
    <property type="entry name" value="Trigger_C"/>
    <property type="match status" value="1"/>
</dbReference>
<evidence type="ECO:0000313" key="12">
    <source>
        <dbReference type="EMBL" id="CRF31651.1"/>
    </source>
</evidence>
<organism evidence="12 13">
    <name type="scientific">Brachyspira suanatina</name>
    <dbReference type="NCBI Taxonomy" id="381802"/>
    <lineage>
        <taxon>Bacteria</taxon>
        <taxon>Pseudomonadati</taxon>
        <taxon>Spirochaetota</taxon>
        <taxon>Spirochaetia</taxon>
        <taxon>Brachyspirales</taxon>
        <taxon>Brachyspiraceae</taxon>
        <taxon>Brachyspira</taxon>
    </lineage>
</organism>
<dbReference type="GO" id="GO:0005737">
    <property type="term" value="C:cytoplasm"/>
    <property type="evidence" value="ECO:0007669"/>
    <property type="project" value="UniProtKB-SubCell"/>
</dbReference>
<evidence type="ECO:0000259" key="10">
    <source>
        <dbReference type="Pfam" id="PF05697"/>
    </source>
</evidence>
<dbReference type="RefSeq" id="WP_048593434.1">
    <property type="nucleotide sequence ID" value="NZ_CVLB01000001.1"/>
</dbReference>
<keyword evidence="13" id="KW-1185">Reference proteome</keyword>
<dbReference type="SUPFAM" id="SSF102735">
    <property type="entry name" value="Trigger factor ribosome-binding domain"/>
    <property type="match status" value="1"/>
</dbReference>
<keyword evidence="8" id="KW-0413">Isomerase</keyword>
<dbReference type="InterPro" id="IPR027304">
    <property type="entry name" value="Trigger_fact/SurA_dom_sf"/>
</dbReference>
<evidence type="ECO:0000256" key="3">
    <source>
        <dbReference type="ARBA" id="ARBA00005464"/>
    </source>
</evidence>
<feature type="domain" description="Trigger factor C-terminal" evidence="11">
    <location>
        <begin position="248"/>
        <end position="383"/>
    </location>
</feature>
<evidence type="ECO:0000256" key="5">
    <source>
        <dbReference type="ARBA" id="ARBA00016902"/>
    </source>
</evidence>
<dbReference type="Proteomes" id="UP000043763">
    <property type="component" value="Unassembled WGS sequence"/>
</dbReference>
<dbReference type="PIRSF" id="PIRSF003095">
    <property type="entry name" value="Trigger_factor"/>
    <property type="match status" value="1"/>
</dbReference>
<dbReference type="OrthoDB" id="9767721at2"/>
<protein>
    <recommendedName>
        <fullName evidence="5">Trigger factor</fullName>
        <ecNumber evidence="4">5.2.1.8</ecNumber>
    </recommendedName>
    <alternativeName>
        <fullName evidence="9">PPIase</fullName>
    </alternativeName>
</protein>
<comment type="subcellular location">
    <subcellularLocation>
        <location evidence="2">Cytoplasm</location>
    </subcellularLocation>
</comment>
<evidence type="ECO:0000256" key="9">
    <source>
        <dbReference type="ARBA" id="ARBA00029986"/>
    </source>
</evidence>
<keyword evidence="6" id="KW-0697">Rotamase</keyword>
<dbReference type="InterPro" id="IPR036611">
    <property type="entry name" value="Trigger_fac_ribosome-bd_sf"/>
</dbReference>
<evidence type="ECO:0000256" key="2">
    <source>
        <dbReference type="ARBA" id="ARBA00004496"/>
    </source>
</evidence>
<dbReference type="Pfam" id="PF05697">
    <property type="entry name" value="Trigger_N"/>
    <property type="match status" value="1"/>
</dbReference>
<evidence type="ECO:0000256" key="6">
    <source>
        <dbReference type="ARBA" id="ARBA00023110"/>
    </source>
</evidence>
<evidence type="ECO:0000256" key="8">
    <source>
        <dbReference type="ARBA" id="ARBA00023235"/>
    </source>
</evidence>
<dbReference type="InterPro" id="IPR008880">
    <property type="entry name" value="Trigger_fac_C"/>
</dbReference>
<gene>
    <name evidence="12" type="ORF">BRSU_0285</name>
</gene>
<evidence type="ECO:0000313" key="13">
    <source>
        <dbReference type="Proteomes" id="UP000043763"/>
    </source>
</evidence>
<sequence length="436" mass="50759">MDIKDLNFETSTDEKDLVTLKITISKDAYDKELEKQIEYYKPRVNVKGFRVGHAPNNIILSRYREALEGATNEVLIEEAWNTYHDEKNVKALGTPKLLNLDKKDDGLHLDYEYYPIPEFDLPDLASINVEKNKYTVDDNTVEEAYKLSLQRFSHFEESDLKSELGDRVYVKIEFDDDENKKYDKELTVVASDDENESIFAKNAVGVKKDDKKLLKTFVDGREATLIMNIVKVEKPDMKDDSKEEDRQKVKESLKEHLVKRAEDRANSELINDTLFNKLIELVNITLPKGYFEEQLEISLNEFERSMSSRGMSKTDFLISVAKTDDDIKKEYEENVRKQITFDMIMAKLSETYKDSITVNEDKAKEYANRMYQYQSYMGLAKLPKEEQQNIINYIMRDAHTRATSEAIMDYVKEHVNVSEKDAGEFKPEESDVWGGY</sequence>
<dbReference type="InterPro" id="IPR037041">
    <property type="entry name" value="Trigger_fac_C_sf"/>
</dbReference>
<dbReference type="GO" id="GO:0006457">
    <property type="term" value="P:protein folding"/>
    <property type="evidence" value="ECO:0007669"/>
    <property type="project" value="InterPro"/>
</dbReference>